<dbReference type="EMBL" id="AP018203">
    <property type="protein sequence ID" value="BAY55513.1"/>
    <property type="molecule type" value="Genomic_DNA"/>
</dbReference>
<dbReference type="PANTHER" id="PTHR30023:SF0">
    <property type="entry name" value="PENICILLIN-SENSITIVE CARBOXYPEPTIDASE A"/>
    <property type="match status" value="1"/>
</dbReference>
<evidence type="ECO:0000256" key="2">
    <source>
        <dbReference type="ARBA" id="ARBA00022801"/>
    </source>
</evidence>
<proteinExistence type="inferred from homology"/>
<keyword evidence="4" id="KW-0645">Protease</keyword>
<evidence type="ECO:0000256" key="3">
    <source>
        <dbReference type="SAM" id="SignalP"/>
    </source>
</evidence>
<keyword evidence="2" id="KW-0378">Hydrolase</keyword>
<dbReference type="GO" id="GO:0006508">
    <property type="term" value="P:proteolysis"/>
    <property type="evidence" value="ECO:0007669"/>
    <property type="project" value="InterPro"/>
</dbReference>
<evidence type="ECO:0000256" key="1">
    <source>
        <dbReference type="ARBA" id="ARBA00006096"/>
    </source>
</evidence>
<organism evidence="4 5">
    <name type="scientific">Leptolyngbya boryana NIES-2135</name>
    <dbReference type="NCBI Taxonomy" id="1973484"/>
    <lineage>
        <taxon>Bacteria</taxon>
        <taxon>Bacillati</taxon>
        <taxon>Cyanobacteriota</taxon>
        <taxon>Cyanophyceae</taxon>
        <taxon>Leptolyngbyales</taxon>
        <taxon>Leptolyngbyaceae</taxon>
        <taxon>Leptolyngbya group</taxon>
        <taxon>Leptolyngbya</taxon>
    </lineage>
</organism>
<dbReference type="GO" id="GO:0000270">
    <property type="term" value="P:peptidoglycan metabolic process"/>
    <property type="evidence" value="ECO:0007669"/>
    <property type="project" value="TreeGrafter"/>
</dbReference>
<dbReference type="Gene3D" id="3.50.80.20">
    <property type="entry name" value="D-Ala-D-Ala carboxypeptidase C, peptidase S13"/>
    <property type="match status" value="1"/>
</dbReference>
<dbReference type="GO" id="GO:0004185">
    <property type="term" value="F:serine-type carboxypeptidase activity"/>
    <property type="evidence" value="ECO:0007669"/>
    <property type="project" value="InterPro"/>
</dbReference>
<sequence>MKLAPLVCATLALSIASESLFAPVRAQTPLFPPPLTPLPRATPLPIPPRTTPLPVTPRPTTPAPTNGGICPAQLGGTLDRIVNQLPASWSVLVQTQAPRGTRQNLYSRNPFTQLVPASNNKLFTTAAALTRLGAQYQLRTPVFGNSNTSELATLRVIGQGDPSFSSAQLNSLTQQLRQKGIRQVGLLIGDDTVFRGADFNPYWDQEDRGQGYAPPVNSLMLNQNNIYTGAVPNPGNYFVGEFRNRLANAGIQVKGSTLVKRTPAPPGEVELASVISPPLSRLIFETNQESDNAYAEAILKTLGRLQDPNGSDSTASGVTAVRSILSELGVNPNRYSMVDGSGLADRNRASAEAFVQTLQAMAEGANADVFRRSLAVAGVSGTLSSRFRNTPARGIVFAKTGTISGVVSLSGYVTPPGYSPVVFSVIVNSGYSASTVRASVDSLVVALTRLRNC</sequence>
<keyword evidence="5" id="KW-1185">Reference proteome</keyword>
<dbReference type="NCBIfam" id="TIGR00666">
    <property type="entry name" value="PBP4"/>
    <property type="match status" value="1"/>
</dbReference>
<keyword evidence="3" id="KW-0732">Signal</keyword>
<protein>
    <submittedName>
        <fullName evidence="4">D-alanyl-D-alanine carboxypeptidase/D-alanyl-D-alanine-endopeptidase</fullName>
    </submittedName>
</protein>
<dbReference type="InterPro" id="IPR012338">
    <property type="entry name" value="Beta-lactam/transpept-like"/>
</dbReference>
<evidence type="ECO:0000313" key="4">
    <source>
        <dbReference type="EMBL" id="BAY55513.1"/>
    </source>
</evidence>
<dbReference type="PRINTS" id="PR00922">
    <property type="entry name" value="DADACBPTASE3"/>
</dbReference>
<dbReference type="Pfam" id="PF02113">
    <property type="entry name" value="Peptidase_S13"/>
    <property type="match status" value="1"/>
</dbReference>
<dbReference type="AlphaFoldDB" id="A0A1Z4JFT7"/>
<dbReference type="Proteomes" id="UP000217895">
    <property type="component" value="Chromosome"/>
</dbReference>
<feature type="chain" id="PRO_5011119219" evidence="3">
    <location>
        <begin position="27"/>
        <end position="453"/>
    </location>
</feature>
<keyword evidence="4" id="KW-0121">Carboxypeptidase</keyword>
<dbReference type="Gene3D" id="3.40.710.10">
    <property type="entry name" value="DD-peptidase/beta-lactamase superfamily"/>
    <property type="match status" value="1"/>
</dbReference>
<evidence type="ECO:0000313" key="5">
    <source>
        <dbReference type="Proteomes" id="UP000217895"/>
    </source>
</evidence>
<dbReference type="SUPFAM" id="SSF56601">
    <property type="entry name" value="beta-lactamase/transpeptidase-like"/>
    <property type="match status" value="1"/>
</dbReference>
<accession>A0A1Z4JFT7</accession>
<gene>
    <name evidence="4" type="ORF">NIES2135_23370</name>
</gene>
<comment type="similarity">
    <text evidence="1">Belongs to the peptidase S13 family.</text>
</comment>
<dbReference type="PANTHER" id="PTHR30023">
    <property type="entry name" value="D-ALANYL-D-ALANINE CARBOXYPEPTIDASE"/>
    <property type="match status" value="1"/>
</dbReference>
<feature type="signal peptide" evidence="3">
    <location>
        <begin position="1"/>
        <end position="26"/>
    </location>
</feature>
<dbReference type="InterPro" id="IPR000667">
    <property type="entry name" value="Peptidase_S13"/>
</dbReference>
<reference evidence="4 5" key="1">
    <citation type="submission" date="2017-06" db="EMBL/GenBank/DDBJ databases">
        <title>Genome sequencing of cyanobaciteial culture collection at National Institute for Environmental Studies (NIES).</title>
        <authorList>
            <person name="Hirose Y."/>
            <person name="Shimura Y."/>
            <person name="Fujisawa T."/>
            <person name="Nakamura Y."/>
            <person name="Kawachi M."/>
        </authorList>
    </citation>
    <scope>NUCLEOTIDE SEQUENCE [LARGE SCALE GENOMIC DNA]</scope>
    <source>
        <strain evidence="4 5">NIES-2135</strain>
    </source>
</reference>
<name>A0A1Z4JFT7_LEPBY</name>